<sequence length="39" mass="4721">MSENTKGKYVELVSKYLSKKNYENLRVLRQSFLQKKIKK</sequence>
<protein>
    <submittedName>
        <fullName evidence="1">Uncharacterized protein</fullName>
    </submittedName>
</protein>
<dbReference type="AlphaFoldDB" id="A0A5S9IVY8"/>
<name>A0A5S9IVY8_UABAM</name>
<dbReference type="Proteomes" id="UP000326354">
    <property type="component" value="Chromosome"/>
</dbReference>
<evidence type="ECO:0000313" key="2">
    <source>
        <dbReference type="Proteomes" id="UP000326354"/>
    </source>
</evidence>
<dbReference type="EMBL" id="AP019860">
    <property type="protein sequence ID" value="BBM87555.1"/>
    <property type="molecule type" value="Genomic_DNA"/>
</dbReference>
<gene>
    <name evidence="1" type="ORF">UABAM_05967</name>
</gene>
<dbReference type="KEGG" id="uam:UABAM_05967"/>
<accession>A0A5S9IVY8</accession>
<proteinExistence type="predicted"/>
<organism evidence="1 2">
    <name type="scientific">Uabimicrobium amorphum</name>
    <dbReference type="NCBI Taxonomy" id="2596890"/>
    <lineage>
        <taxon>Bacteria</taxon>
        <taxon>Pseudomonadati</taxon>
        <taxon>Planctomycetota</taxon>
        <taxon>Candidatus Uabimicrobiia</taxon>
        <taxon>Candidatus Uabimicrobiales</taxon>
        <taxon>Candidatus Uabimicrobiaceae</taxon>
        <taxon>Candidatus Uabimicrobium</taxon>
    </lineage>
</organism>
<keyword evidence="2" id="KW-1185">Reference proteome</keyword>
<evidence type="ECO:0000313" key="1">
    <source>
        <dbReference type="EMBL" id="BBM87555.1"/>
    </source>
</evidence>
<reference evidence="1 2" key="1">
    <citation type="submission" date="2019-08" db="EMBL/GenBank/DDBJ databases">
        <title>Complete genome sequence of Candidatus Uab amorphum.</title>
        <authorList>
            <person name="Shiratori T."/>
            <person name="Suzuki S."/>
            <person name="Kakizawa Y."/>
            <person name="Ishida K."/>
        </authorList>
    </citation>
    <scope>NUCLEOTIDE SEQUENCE [LARGE SCALE GENOMIC DNA]</scope>
    <source>
        <strain evidence="1 2">SRT547</strain>
    </source>
</reference>